<dbReference type="AlphaFoldDB" id="A0A845V3V4"/>
<reference evidence="1 2" key="1">
    <citation type="submission" date="2020-02" db="EMBL/GenBank/DDBJ databases">
        <authorList>
            <person name="Zhang X.-Y."/>
        </authorList>
    </citation>
    <scope>NUCLEOTIDE SEQUENCE [LARGE SCALE GENOMIC DNA]</scope>
    <source>
        <strain evidence="1 2">C33</strain>
    </source>
</reference>
<evidence type="ECO:0000313" key="2">
    <source>
        <dbReference type="Proteomes" id="UP000484885"/>
    </source>
</evidence>
<dbReference type="RefSeq" id="WP_164210060.1">
    <property type="nucleotide sequence ID" value="NZ_JAAGSC010000031.1"/>
</dbReference>
<dbReference type="PANTHER" id="PTHR47017:SF1">
    <property type="entry name" value="ACYL-COA"/>
    <property type="match status" value="1"/>
</dbReference>
<name>A0A845V3V4_9GAMM</name>
<keyword evidence="1" id="KW-0808">Transferase</keyword>
<organism evidence="1 2">
    <name type="scientific">Wenzhouxiangella limi</name>
    <dbReference type="NCBI Taxonomy" id="2707351"/>
    <lineage>
        <taxon>Bacteria</taxon>
        <taxon>Pseudomonadati</taxon>
        <taxon>Pseudomonadota</taxon>
        <taxon>Gammaproteobacteria</taxon>
        <taxon>Chromatiales</taxon>
        <taxon>Wenzhouxiangellaceae</taxon>
        <taxon>Wenzhouxiangella</taxon>
    </lineage>
</organism>
<gene>
    <name evidence="1" type="ORF">G3I74_02840</name>
</gene>
<dbReference type="SUPFAM" id="SSF55729">
    <property type="entry name" value="Acyl-CoA N-acyltransferases (Nat)"/>
    <property type="match status" value="1"/>
</dbReference>
<dbReference type="PANTHER" id="PTHR47017">
    <property type="entry name" value="ACYL-COA"/>
    <property type="match status" value="1"/>
</dbReference>
<keyword evidence="2" id="KW-1185">Reference proteome</keyword>
<dbReference type="InterPro" id="IPR007434">
    <property type="entry name" value="FemAB-like"/>
</dbReference>
<dbReference type="GO" id="GO:0016740">
    <property type="term" value="F:transferase activity"/>
    <property type="evidence" value="ECO:0007669"/>
    <property type="project" value="UniProtKB-KW"/>
</dbReference>
<proteinExistence type="predicted"/>
<accession>A0A845V3V4</accession>
<protein>
    <submittedName>
        <fullName evidence="1">GNAT family N-acetyltransferase</fullName>
    </submittedName>
</protein>
<evidence type="ECO:0000313" key="1">
    <source>
        <dbReference type="EMBL" id="NDY94665.1"/>
    </source>
</evidence>
<comment type="caution">
    <text evidence="1">The sequence shown here is derived from an EMBL/GenBank/DDBJ whole genome shotgun (WGS) entry which is preliminary data.</text>
</comment>
<dbReference type="EMBL" id="JAAGSC010000031">
    <property type="protein sequence ID" value="NDY94665.1"/>
    <property type="molecule type" value="Genomic_DNA"/>
</dbReference>
<sequence length="378" mass="43163">MTIRQPDYGSNAHRSLPDRESWQALEHNPGPFVDWDFLDSVQQTGCVGDEAGWQPFFLTNTDGGGVSAALPGWIKHHSHGEFVFDWAWARAAHQSGLPWYPKLLVAAPFSPVTGPRLFGAETNRPAAEALAETLIKTVHDGGLSSAGVNFCRDADADILRAAGWLERFDWQFHWQNPGYRDFDDFLARFRRKARKNIRAERRKVAEAGWQLRWKGGDELDEKDIDLVCRCYLTTFQLYGNLPSLNHAFFSEAAARFGDRFQVCLAERDGEPLAAAIFWHDGRRLYGRYWGSLVDCRDVHFEACYYQGIEFCIRRGLEAFEPGAQGEHKIRRGFLPARTQSFHYIRHPGMRTAIARYLRSEGAALLHYREHLDSLNPFA</sequence>
<dbReference type="Gene3D" id="3.40.630.30">
    <property type="match status" value="1"/>
</dbReference>
<dbReference type="Pfam" id="PF04339">
    <property type="entry name" value="FemAB_like"/>
    <property type="match status" value="1"/>
</dbReference>
<dbReference type="Proteomes" id="UP000484885">
    <property type="component" value="Unassembled WGS sequence"/>
</dbReference>
<dbReference type="InterPro" id="IPR016181">
    <property type="entry name" value="Acyl_CoA_acyltransferase"/>
</dbReference>